<dbReference type="EMBL" id="JACDUH010000003">
    <property type="protein sequence ID" value="MBA2851739.1"/>
    <property type="molecule type" value="Genomic_DNA"/>
</dbReference>
<gene>
    <name evidence="1" type="ORF">HNP86_001898</name>
</gene>
<comment type="caution">
    <text evidence="1">The sequence shown here is derived from an EMBL/GenBank/DDBJ whole genome shotgun (WGS) entry which is preliminary data.</text>
</comment>
<dbReference type="RefSeq" id="WP_181501561.1">
    <property type="nucleotide sequence ID" value="NZ_JACDUH010000003.1"/>
</dbReference>
<accession>A0A7J9NVN7</accession>
<name>A0A7J9NVN7_METMI</name>
<evidence type="ECO:0000313" key="1">
    <source>
        <dbReference type="EMBL" id="MBA2851739.1"/>
    </source>
</evidence>
<organism evidence="1 2">
    <name type="scientific">Methanococcus maripaludis</name>
    <name type="common">Methanococcus deltae</name>
    <dbReference type="NCBI Taxonomy" id="39152"/>
    <lineage>
        <taxon>Archaea</taxon>
        <taxon>Methanobacteriati</taxon>
        <taxon>Methanobacteriota</taxon>
        <taxon>Methanomada group</taxon>
        <taxon>Methanococci</taxon>
        <taxon>Methanococcales</taxon>
        <taxon>Methanococcaceae</taxon>
        <taxon>Methanococcus</taxon>
    </lineage>
</organism>
<protein>
    <submittedName>
        <fullName evidence="1">Uncharacterized protein</fullName>
    </submittedName>
</protein>
<reference evidence="1 2" key="1">
    <citation type="submission" date="2020-07" db="EMBL/GenBank/DDBJ databases">
        <title>Genomic Encyclopedia of Type Strains, Phase IV (KMG-V): Genome sequencing to study the core and pangenomes of soil and plant-associated prokaryotes.</title>
        <authorList>
            <person name="Whitman W."/>
        </authorList>
    </citation>
    <scope>NUCLEOTIDE SEQUENCE [LARGE SCALE GENOMIC DNA]</scope>
    <source>
        <strain evidence="1 2">A1</strain>
    </source>
</reference>
<sequence>MDGFTLSDIIMQQPKLLESTGAALNTLRLLCNGMAPVIRINGPVTFVDIYGDTYDVSTENVTNRFEPITFYDEETNVRFRGSMIYQILDAEINYDFIPVNTVNYSNDVFYINGEIKTLADILCNYSSPDVINALPRFDHKKIIYNFDDRQYIGYNAVDKIIDDVEYRNHTLSPCDNGYVVGRQKYPFSMFHSYDTNTFVNDVLGVDIAPVSNKLSLLYS</sequence>
<dbReference type="AlphaFoldDB" id="A0A7J9NVN7"/>
<dbReference type="Proteomes" id="UP000564425">
    <property type="component" value="Unassembled WGS sequence"/>
</dbReference>
<evidence type="ECO:0000313" key="2">
    <source>
        <dbReference type="Proteomes" id="UP000564425"/>
    </source>
</evidence>
<proteinExistence type="predicted"/>